<dbReference type="InterPro" id="IPR004675">
    <property type="entry name" value="AhpD_core"/>
</dbReference>
<dbReference type="NCBIfam" id="TIGR00778">
    <property type="entry name" value="ahpD_dom"/>
    <property type="match status" value="1"/>
</dbReference>
<accession>A0ABN1FYF7</accession>
<dbReference type="Proteomes" id="UP001500866">
    <property type="component" value="Unassembled WGS sequence"/>
</dbReference>
<dbReference type="PANTHER" id="PTHR34846:SF10">
    <property type="entry name" value="CYTOPLASMIC PROTEIN"/>
    <property type="match status" value="1"/>
</dbReference>
<dbReference type="PANTHER" id="PTHR34846">
    <property type="entry name" value="4-CARBOXYMUCONOLACTONE DECARBOXYLASE FAMILY PROTEIN (AFU_ORTHOLOGUE AFUA_6G11590)"/>
    <property type="match status" value="1"/>
</dbReference>
<dbReference type="InterPro" id="IPR003779">
    <property type="entry name" value="CMD-like"/>
</dbReference>
<evidence type="ECO:0000313" key="2">
    <source>
        <dbReference type="EMBL" id="GAA0600354.1"/>
    </source>
</evidence>
<evidence type="ECO:0000313" key="3">
    <source>
        <dbReference type="Proteomes" id="UP001500866"/>
    </source>
</evidence>
<dbReference type="InterPro" id="IPR029032">
    <property type="entry name" value="AhpD-like"/>
</dbReference>
<dbReference type="RefSeq" id="WP_343811912.1">
    <property type="nucleotide sequence ID" value="NZ_BAAADS010000011.1"/>
</dbReference>
<name>A0ABN1FYF7_9BACI</name>
<keyword evidence="3" id="KW-1185">Reference proteome</keyword>
<protein>
    <submittedName>
        <fullName evidence="2">Carboxymuconolactone decarboxylase family protein</fullName>
    </submittedName>
</protein>
<comment type="caution">
    <text evidence="2">The sequence shown here is derived from an EMBL/GenBank/DDBJ whole genome shotgun (WGS) entry which is preliminary data.</text>
</comment>
<proteinExistence type="predicted"/>
<feature type="domain" description="Carboxymuconolactone decarboxylase-like" evidence="1">
    <location>
        <begin position="12"/>
        <end position="93"/>
    </location>
</feature>
<dbReference type="Gene3D" id="1.20.1290.10">
    <property type="entry name" value="AhpD-like"/>
    <property type="match status" value="1"/>
</dbReference>
<gene>
    <name evidence="2" type="ORF">GCM10009001_15950</name>
</gene>
<reference evidence="2 3" key="1">
    <citation type="journal article" date="2019" name="Int. J. Syst. Evol. Microbiol.">
        <title>The Global Catalogue of Microorganisms (GCM) 10K type strain sequencing project: providing services to taxonomists for standard genome sequencing and annotation.</title>
        <authorList>
            <consortium name="The Broad Institute Genomics Platform"/>
            <consortium name="The Broad Institute Genome Sequencing Center for Infectious Disease"/>
            <person name="Wu L."/>
            <person name="Ma J."/>
        </authorList>
    </citation>
    <scope>NUCLEOTIDE SEQUENCE [LARGE SCALE GENOMIC DNA]</scope>
    <source>
        <strain evidence="2 3">JCM 15395</strain>
    </source>
</reference>
<sequence>MEARLDYYSIAPEAAGIMVEFEKYIHSTDLDSTLLELVKTRASQINGCAFCLDMHTKDARANGETEQRLYGLNAWRETDYYTGKERVALALTEVITEISIHHVSDELYNEVREQFNEKEFVDLVYAINTINSWNRLAITMRAVPGEYQPKER</sequence>
<organism evidence="2 3">
    <name type="scientific">Virgibacillus siamensis</name>
    <dbReference type="NCBI Taxonomy" id="480071"/>
    <lineage>
        <taxon>Bacteria</taxon>
        <taxon>Bacillati</taxon>
        <taxon>Bacillota</taxon>
        <taxon>Bacilli</taxon>
        <taxon>Bacillales</taxon>
        <taxon>Bacillaceae</taxon>
        <taxon>Virgibacillus</taxon>
    </lineage>
</organism>
<dbReference type="SUPFAM" id="SSF69118">
    <property type="entry name" value="AhpD-like"/>
    <property type="match status" value="1"/>
</dbReference>
<evidence type="ECO:0000259" key="1">
    <source>
        <dbReference type="Pfam" id="PF02627"/>
    </source>
</evidence>
<dbReference type="EMBL" id="BAAADS010000011">
    <property type="protein sequence ID" value="GAA0600354.1"/>
    <property type="molecule type" value="Genomic_DNA"/>
</dbReference>
<dbReference type="Pfam" id="PF02627">
    <property type="entry name" value="CMD"/>
    <property type="match status" value="1"/>
</dbReference>